<dbReference type="EMBL" id="CAJMWX010001032">
    <property type="protein sequence ID" value="CAE6447152.1"/>
    <property type="molecule type" value="Genomic_DNA"/>
</dbReference>
<feature type="region of interest" description="Disordered" evidence="1">
    <location>
        <begin position="609"/>
        <end position="669"/>
    </location>
</feature>
<dbReference type="PANTHER" id="PTHR11799:SF30">
    <property type="entry name" value="SERUM PARAOXONASE_ARYLESTERASE 2"/>
    <property type="match status" value="1"/>
</dbReference>
<dbReference type="SUPFAM" id="SSF63829">
    <property type="entry name" value="Calcium-dependent phosphotriesterase"/>
    <property type="match status" value="1"/>
</dbReference>
<dbReference type="InterPro" id="IPR011042">
    <property type="entry name" value="6-blade_b-propeller_TolB-like"/>
</dbReference>
<evidence type="ECO:0000313" key="4">
    <source>
        <dbReference type="Proteomes" id="UP000663888"/>
    </source>
</evidence>
<reference evidence="3" key="1">
    <citation type="submission" date="2021-01" db="EMBL/GenBank/DDBJ databases">
        <authorList>
            <person name="Kaushik A."/>
        </authorList>
    </citation>
    <scope>NUCLEOTIDE SEQUENCE</scope>
    <source>
        <strain evidence="3">AG4-R118</strain>
    </source>
</reference>
<proteinExistence type="predicted"/>
<evidence type="ECO:0000256" key="2">
    <source>
        <dbReference type="SAM" id="SignalP"/>
    </source>
</evidence>
<evidence type="ECO:0000313" key="3">
    <source>
        <dbReference type="EMBL" id="CAE6447152.1"/>
    </source>
</evidence>
<feature type="chain" id="PRO_5034553917" evidence="2">
    <location>
        <begin position="24"/>
        <end position="688"/>
    </location>
</feature>
<dbReference type="PANTHER" id="PTHR11799">
    <property type="entry name" value="PARAOXONASE"/>
    <property type="match status" value="1"/>
</dbReference>
<accession>A0A8H3B3S6</accession>
<evidence type="ECO:0000256" key="1">
    <source>
        <dbReference type="SAM" id="MobiDB-lite"/>
    </source>
</evidence>
<dbReference type="Gene3D" id="2.120.10.30">
    <property type="entry name" value="TolB, C-terminal domain"/>
    <property type="match status" value="1"/>
</dbReference>
<organism evidence="3 4">
    <name type="scientific">Rhizoctonia solani</name>
    <dbReference type="NCBI Taxonomy" id="456999"/>
    <lineage>
        <taxon>Eukaryota</taxon>
        <taxon>Fungi</taxon>
        <taxon>Dikarya</taxon>
        <taxon>Basidiomycota</taxon>
        <taxon>Agaricomycotina</taxon>
        <taxon>Agaricomycetes</taxon>
        <taxon>Cantharellales</taxon>
        <taxon>Ceratobasidiaceae</taxon>
        <taxon>Rhizoctonia</taxon>
    </lineage>
</organism>
<name>A0A8H3B3S6_9AGAM</name>
<feature type="signal peptide" evidence="2">
    <location>
        <begin position="1"/>
        <end position="23"/>
    </location>
</feature>
<comment type="caution">
    <text evidence="3">The sequence shown here is derived from an EMBL/GenBank/DDBJ whole genome shotgun (WGS) entry which is preliminary data.</text>
</comment>
<feature type="compositionally biased region" description="Polar residues" evidence="1">
    <location>
        <begin position="615"/>
        <end position="626"/>
    </location>
</feature>
<dbReference type="Proteomes" id="UP000663888">
    <property type="component" value="Unassembled WGS sequence"/>
</dbReference>
<keyword evidence="2" id="KW-0732">Signal</keyword>
<dbReference type="InterPro" id="IPR051288">
    <property type="entry name" value="Serum_paraoxonase/arylesterase"/>
</dbReference>
<dbReference type="AlphaFoldDB" id="A0A8H3B3S6"/>
<gene>
    <name evidence="3" type="ORF">RDB_LOCUS60488</name>
</gene>
<protein>
    <submittedName>
        <fullName evidence="3">Uncharacterized protein</fullName>
    </submittedName>
</protein>
<sequence>MLKHWLSIIAALLAYRIWNLKHALQAQFVPKNLPPLFSAGGKCELIQERREQADNQFKFCEDGLILAPGIAIFSCDPGRHNWNTVMGPMLDPDRRGSLWALHYTSTTTKKPYSLKLINFPTNADFRPLGIDVVHTGSAGVPSRLLVVNHGRHNSTIEVFRIQLERNIVALTHEITLTDPSFASPNAIASISPNAFFLSHDHHFTKRMSWPLNKILPSLETFLSLPLSRVDLVFFDTLPGTGVRKVRTVARNIACPNGVAVSTDGSTLAIASTSRAEVLFYSKNGTDIKYITSVQVPFSADNLAFAGDQLLVAGHPNIPEFLALVKGKSDRAPSYVTAIAPRSIGSTDQEESWLRRIVAGANVTTVFTSDGSFLSSSTGAFVDLETKVMFVVALYGSGVAKWAARASLPSSATGSKASYNVPIFVCCLSFVLLFKPLVARTYTPYGLPRSLYYPLVLIPRASTAPIYLEPVVVTSILFIMFTKPFAILIATVAAVSVSGLSVNTPTELTQCGTVEIKWSGKNSPFILSVLPSCESDSEDPLMEFTGVNATSYKWTVNLPSSTGPIAFAVTDRDGNEAYTDEVAIKKSDDGTCLSAASSSAAATSVAAATSATSVSDANSPTPTTLAVSDTPIPSVPINAGAGLNSGSGSGSEGSSSSSSEAQTQVNSAVSPGPTFASMIGVAAALFALF</sequence>